<gene>
    <name evidence="1" type="ORF">BDN70DRAFT_777333</name>
</gene>
<dbReference type="OrthoDB" id="3270451at2759"/>
<name>A0A9P6CS99_9AGAR</name>
<evidence type="ECO:0000313" key="1">
    <source>
        <dbReference type="EMBL" id="KAF9471910.1"/>
    </source>
</evidence>
<feature type="non-terminal residue" evidence="1">
    <location>
        <position position="177"/>
    </location>
</feature>
<dbReference type="Proteomes" id="UP000807469">
    <property type="component" value="Unassembled WGS sequence"/>
</dbReference>
<feature type="non-terminal residue" evidence="1">
    <location>
        <position position="1"/>
    </location>
</feature>
<dbReference type="EMBL" id="MU155605">
    <property type="protein sequence ID" value="KAF9471910.1"/>
    <property type="molecule type" value="Genomic_DNA"/>
</dbReference>
<sequence length="177" mass="20307">YIRPNTMKAIYSIDNSLCLGGNYYATSTMKDTLCGLVHAFVAPDFLTVSEQMETRYLLRQLVTFYFLGLVQQKRDDEDPAWDHLPELRPGVRPNEHNRINSMDAVEDLFAVCTLAIFSNVLNPLSYQHPKYQAGVDLTDEQLQEMVTFDRNAMSFQERAACAYSRGLAYKLLEWFAS</sequence>
<organism evidence="1 2">
    <name type="scientific">Pholiota conissans</name>
    <dbReference type="NCBI Taxonomy" id="109636"/>
    <lineage>
        <taxon>Eukaryota</taxon>
        <taxon>Fungi</taxon>
        <taxon>Dikarya</taxon>
        <taxon>Basidiomycota</taxon>
        <taxon>Agaricomycotina</taxon>
        <taxon>Agaricomycetes</taxon>
        <taxon>Agaricomycetidae</taxon>
        <taxon>Agaricales</taxon>
        <taxon>Agaricineae</taxon>
        <taxon>Strophariaceae</taxon>
        <taxon>Pholiota</taxon>
    </lineage>
</organism>
<accession>A0A9P6CS99</accession>
<reference evidence="1" key="1">
    <citation type="submission" date="2020-11" db="EMBL/GenBank/DDBJ databases">
        <authorList>
            <consortium name="DOE Joint Genome Institute"/>
            <person name="Ahrendt S."/>
            <person name="Riley R."/>
            <person name="Andreopoulos W."/>
            <person name="Labutti K."/>
            <person name="Pangilinan J."/>
            <person name="Ruiz-Duenas F.J."/>
            <person name="Barrasa J.M."/>
            <person name="Sanchez-Garcia M."/>
            <person name="Camarero S."/>
            <person name="Miyauchi S."/>
            <person name="Serrano A."/>
            <person name="Linde D."/>
            <person name="Babiker R."/>
            <person name="Drula E."/>
            <person name="Ayuso-Fernandez I."/>
            <person name="Pacheco R."/>
            <person name="Padilla G."/>
            <person name="Ferreira P."/>
            <person name="Barriuso J."/>
            <person name="Kellner H."/>
            <person name="Castanera R."/>
            <person name="Alfaro M."/>
            <person name="Ramirez L."/>
            <person name="Pisabarro A.G."/>
            <person name="Kuo A."/>
            <person name="Tritt A."/>
            <person name="Lipzen A."/>
            <person name="He G."/>
            <person name="Yan M."/>
            <person name="Ng V."/>
            <person name="Cullen D."/>
            <person name="Martin F."/>
            <person name="Rosso M.-N."/>
            <person name="Henrissat B."/>
            <person name="Hibbett D."/>
            <person name="Martinez A.T."/>
            <person name="Grigoriev I.V."/>
        </authorList>
    </citation>
    <scope>NUCLEOTIDE SEQUENCE</scope>
    <source>
        <strain evidence="1">CIRM-BRFM 674</strain>
    </source>
</reference>
<comment type="caution">
    <text evidence="1">The sequence shown here is derived from an EMBL/GenBank/DDBJ whole genome shotgun (WGS) entry which is preliminary data.</text>
</comment>
<protein>
    <submittedName>
        <fullName evidence="1">Uncharacterized protein</fullName>
    </submittedName>
</protein>
<keyword evidence="2" id="KW-1185">Reference proteome</keyword>
<proteinExistence type="predicted"/>
<dbReference type="AlphaFoldDB" id="A0A9P6CS99"/>
<evidence type="ECO:0000313" key="2">
    <source>
        <dbReference type="Proteomes" id="UP000807469"/>
    </source>
</evidence>